<organism evidence="1 2">
    <name type="scientific">Crotalaria pallida</name>
    <name type="common">Smooth rattlebox</name>
    <name type="synonym">Crotalaria striata</name>
    <dbReference type="NCBI Taxonomy" id="3830"/>
    <lineage>
        <taxon>Eukaryota</taxon>
        <taxon>Viridiplantae</taxon>
        <taxon>Streptophyta</taxon>
        <taxon>Embryophyta</taxon>
        <taxon>Tracheophyta</taxon>
        <taxon>Spermatophyta</taxon>
        <taxon>Magnoliopsida</taxon>
        <taxon>eudicotyledons</taxon>
        <taxon>Gunneridae</taxon>
        <taxon>Pentapetalae</taxon>
        <taxon>rosids</taxon>
        <taxon>fabids</taxon>
        <taxon>Fabales</taxon>
        <taxon>Fabaceae</taxon>
        <taxon>Papilionoideae</taxon>
        <taxon>50 kb inversion clade</taxon>
        <taxon>genistoids sensu lato</taxon>
        <taxon>core genistoids</taxon>
        <taxon>Crotalarieae</taxon>
        <taxon>Crotalaria</taxon>
    </lineage>
</organism>
<dbReference type="EMBL" id="JAYWIO010000001">
    <property type="protein sequence ID" value="KAK7292432.1"/>
    <property type="molecule type" value="Genomic_DNA"/>
</dbReference>
<evidence type="ECO:0000313" key="2">
    <source>
        <dbReference type="Proteomes" id="UP001372338"/>
    </source>
</evidence>
<sequence length="96" mass="11265">MVKYPFHSTLDLLFTSAFLPPFNFIGFPPIVTLSHALSCYINNHTTIHEYLKGSRALLYRGIRNGYALGYWACSRHKHFERIYFLRGFCYFEASTF</sequence>
<accession>A0AAN9J5G2</accession>
<comment type="caution">
    <text evidence="1">The sequence shown here is derived from an EMBL/GenBank/DDBJ whole genome shotgun (WGS) entry which is preliminary data.</text>
</comment>
<gene>
    <name evidence="1" type="ORF">RIF29_08212</name>
</gene>
<evidence type="ECO:0000313" key="1">
    <source>
        <dbReference type="EMBL" id="KAK7292432.1"/>
    </source>
</evidence>
<dbReference type="AlphaFoldDB" id="A0AAN9J5G2"/>
<dbReference type="Proteomes" id="UP001372338">
    <property type="component" value="Unassembled WGS sequence"/>
</dbReference>
<name>A0AAN9J5G2_CROPI</name>
<reference evidence="1 2" key="1">
    <citation type="submission" date="2024-01" db="EMBL/GenBank/DDBJ databases">
        <title>The genomes of 5 underutilized Papilionoideae crops provide insights into root nodulation and disease resistanc.</title>
        <authorList>
            <person name="Yuan L."/>
        </authorList>
    </citation>
    <scope>NUCLEOTIDE SEQUENCE [LARGE SCALE GENOMIC DNA]</scope>
    <source>
        <strain evidence="1">ZHUSHIDOU_FW_LH</strain>
        <tissue evidence="1">Leaf</tissue>
    </source>
</reference>
<keyword evidence="2" id="KW-1185">Reference proteome</keyword>
<protein>
    <submittedName>
        <fullName evidence="1">Uncharacterized protein</fullName>
    </submittedName>
</protein>
<proteinExistence type="predicted"/>